<evidence type="ECO:0000313" key="3">
    <source>
        <dbReference type="Proteomes" id="UP000297706"/>
    </source>
</evidence>
<reference evidence="2 3" key="1">
    <citation type="submission" date="2018-02" db="EMBL/GenBank/DDBJ databases">
        <title>A novel lanthanide dependent methylotroph, Methylotenera sp. La3113.</title>
        <authorList>
            <person name="Lv H."/>
            <person name="Tani A."/>
        </authorList>
    </citation>
    <scope>NUCLEOTIDE SEQUENCE [LARGE SCALE GENOMIC DNA]</scope>
    <source>
        <strain evidence="2 3">La3113</strain>
    </source>
</reference>
<name>A0A4Y9VNF7_9PROT</name>
<proteinExistence type="predicted"/>
<comment type="caution">
    <text evidence="2">The sequence shown here is derived from an EMBL/GenBank/DDBJ whole genome shotgun (WGS) entry which is preliminary data.</text>
</comment>
<protein>
    <recommendedName>
        <fullName evidence="4">DUF2946 domain-containing protein</fullName>
    </recommendedName>
</protein>
<evidence type="ECO:0000256" key="1">
    <source>
        <dbReference type="SAM" id="SignalP"/>
    </source>
</evidence>
<feature type="signal peptide" evidence="1">
    <location>
        <begin position="1"/>
        <end position="23"/>
    </location>
</feature>
<evidence type="ECO:0000313" key="2">
    <source>
        <dbReference type="EMBL" id="TFW70179.1"/>
    </source>
</evidence>
<dbReference type="OrthoDB" id="8537219at2"/>
<evidence type="ECO:0008006" key="4">
    <source>
        <dbReference type="Google" id="ProtNLM"/>
    </source>
</evidence>
<dbReference type="Proteomes" id="UP000297706">
    <property type="component" value="Unassembled WGS sequence"/>
</dbReference>
<gene>
    <name evidence="2" type="ORF">C3Y98_12015</name>
</gene>
<dbReference type="RefSeq" id="WP_135278818.1">
    <property type="nucleotide sequence ID" value="NZ_PQVH01000014.1"/>
</dbReference>
<organism evidence="2 3">
    <name type="scientific">Methylotenera oryzisoli</name>
    <dbReference type="NCBI Taxonomy" id="2080758"/>
    <lineage>
        <taxon>Bacteria</taxon>
        <taxon>Pseudomonadati</taxon>
        <taxon>Pseudomonadota</taxon>
        <taxon>Betaproteobacteria</taxon>
        <taxon>Nitrosomonadales</taxon>
        <taxon>Methylophilaceae</taxon>
        <taxon>Methylotenera</taxon>
    </lineage>
</organism>
<dbReference type="EMBL" id="PQVH01000014">
    <property type="protein sequence ID" value="TFW70179.1"/>
    <property type="molecule type" value="Genomic_DNA"/>
</dbReference>
<dbReference type="AlphaFoldDB" id="A0A4Y9VNF7"/>
<sequence>MLQRFAIHLTLALLFAFTQIGVATHEISHITNGSQHSQPHEKSQQKNTVAEQCAQCISYAKIASGVLTTPTITPVGQPGLIATPSVHISFQHYASSPYSARAPPQIASI</sequence>
<keyword evidence="3" id="KW-1185">Reference proteome</keyword>
<accession>A0A4Y9VNF7</accession>
<feature type="chain" id="PRO_5021389513" description="DUF2946 domain-containing protein" evidence="1">
    <location>
        <begin position="24"/>
        <end position="109"/>
    </location>
</feature>
<keyword evidence="1" id="KW-0732">Signal</keyword>